<dbReference type="Pfam" id="PF06808">
    <property type="entry name" value="DctM"/>
    <property type="match status" value="2"/>
</dbReference>
<dbReference type="EMBL" id="JBHSFA010000002">
    <property type="protein sequence ID" value="MFC4540726.1"/>
    <property type="molecule type" value="Genomic_DNA"/>
</dbReference>
<keyword evidence="1" id="KW-1133">Transmembrane helix</keyword>
<feature type="transmembrane region" description="Helical" evidence="1">
    <location>
        <begin position="726"/>
        <end position="750"/>
    </location>
</feature>
<feature type="transmembrane region" description="Helical" evidence="1">
    <location>
        <begin position="424"/>
        <end position="443"/>
    </location>
</feature>
<feature type="transmembrane region" description="Helical" evidence="1">
    <location>
        <begin position="643"/>
        <end position="667"/>
    </location>
</feature>
<evidence type="ECO:0000256" key="1">
    <source>
        <dbReference type="SAM" id="Phobius"/>
    </source>
</evidence>
<keyword evidence="1" id="KW-0812">Transmembrane</keyword>
<dbReference type="RefSeq" id="WP_250138888.1">
    <property type="nucleotide sequence ID" value="NZ_JALIQP010000001.1"/>
</dbReference>
<evidence type="ECO:0000313" key="3">
    <source>
        <dbReference type="EMBL" id="MFC4540726.1"/>
    </source>
</evidence>
<keyword evidence="4" id="KW-1185">Reference proteome</keyword>
<reference evidence="3 4" key="1">
    <citation type="journal article" date="2019" name="Int. J. Syst. Evol. Microbiol.">
        <title>The Global Catalogue of Microorganisms (GCM) 10K type strain sequencing project: providing services to taxonomists for standard genome sequencing and annotation.</title>
        <authorList>
            <consortium name="The Broad Institute Genomics Platform"/>
            <consortium name="The Broad Institute Genome Sequencing Center for Infectious Disease"/>
            <person name="Wu L."/>
            <person name="Ma J."/>
        </authorList>
    </citation>
    <scope>NUCLEOTIDE SEQUENCE [LARGE SCALE GENOMIC DNA]</scope>
    <source>
        <strain evidence="3 4">WLHS5</strain>
    </source>
</reference>
<feature type="domain" description="TRAP C4-dicarboxylate transport system permease DctM subunit" evidence="2">
    <location>
        <begin position="629"/>
        <end position="784"/>
    </location>
</feature>
<feature type="transmembrane region" description="Helical" evidence="1">
    <location>
        <begin position="398"/>
        <end position="417"/>
    </location>
</feature>
<gene>
    <name evidence="3" type="ORF">ACFO5R_02140</name>
</gene>
<feature type="transmembrane region" description="Helical" evidence="1">
    <location>
        <begin position="211"/>
        <end position="240"/>
    </location>
</feature>
<feature type="transmembrane region" description="Helical" evidence="1">
    <location>
        <begin position="524"/>
        <end position="546"/>
    </location>
</feature>
<dbReference type="PANTHER" id="PTHR43849:SF2">
    <property type="entry name" value="BLL3936 PROTEIN"/>
    <property type="match status" value="1"/>
</dbReference>
<feature type="transmembrane region" description="Helical" evidence="1">
    <location>
        <begin position="352"/>
        <end position="378"/>
    </location>
</feature>
<evidence type="ECO:0000313" key="4">
    <source>
        <dbReference type="Proteomes" id="UP001595898"/>
    </source>
</evidence>
<dbReference type="InterPro" id="IPR011853">
    <property type="entry name" value="TRAP_DctM-Dct_fused"/>
</dbReference>
<dbReference type="NCBIfam" id="TIGR02123">
    <property type="entry name" value="TRAP_fused"/>
    <property type="match status" value="1"/>
</dbReference>
<feature type="transmembrane region" description="Helical" evidence="1">
    <location>
        <begin position="34"/>
        <end position="53"/>
    </location>
</feature>
<keyword evidence="1" id="KW-0472">Membrane</keyword>
<dbReference type="InterPro" id="IPR010656">
    <property type="entry name" value="DctM"/>
</dbReference>
<feature type="transmembrane region" description="Helical" evidence="1">
    <location>
        <begin position="762"/>
        <end position="786"/>
    </location>
</feature>
<feature type="transmembrane region" description="Helical" evidence="1">
    <location>
        <begin position="869"/>
        <end position="890"/>
    </location>
</feature>
<comment type="caution">
    <text evidence="3">The sequence shown here is derived from an EMBL/GenBank/DDBJ whole genome shotgun (WGS) entry which is preliminary data.</text>
</comment>
<feature type="transmembrane region" description="Helical" evidence="1">
    <location>
        <begin position="310"/>
        <end position="331"/>
    </location>
</feature>
<dbReference type="PANTHER" id="PTHR43849">
    <property type="entry name" value="BLL3936 PROTEIN"/>
    <property type="match status" value="1"/>
</dbReference>
<protein>
    <submittedName>
        <fullName evidence="3">TRAP transporter permease</fullName>
    </submittedName>
</protein>
<feature type="transmembrane region" description="Helical" evidence="1">
    <location>
        <begin position="247"/>
        <end position="264"/>
    </location>
</feature>
<feature type="transmembrane region" description="Helical" evidence="1">
    <location>
        <begin position="470"/>
        <end position="487"/>
    </location>
</feature>
<accession>A0ABD5PJG7</accession>
<feature type="transmembrane region" description="Helical" evidence="1">
    <location>
        <begin position="806"/>
        <end position="827"/>
    </location>
</feature>
<dbReference type="Proteomes" id="UP001595898">
    <property type="component" value="Unassembled WGS sequence"/>
</dbReference>
<feature type="transmembrane region" description="Helical" evidence="1">
    <location>
        <begin position="679"/>
        <end position="706"/>
    </location>
</feature>
<proteinExistence type="predicted"/>
<organism evidence="3 4">
    <name type="scientific">Halosolutus amylolyticus</name>
    <dbReference type="NCBI Taxonomy" id="2932267"/>
    <lineage>
        <taxon>Archaea</taxon>
        <taxon>Methanobacteriati</taxon>
        <taxon>Methanobacteriota</taxon>
        <taxon>Stenosarchaea group</taxon>
        <taxon>Halobacteria</taxon>
        <taxon>Halobacteriales</taxon>
        <taxon>Natrialbaceae</taxon>
        <taxon>Halosolutus</taxon>
    </lineage>
</organism>
<dbReference type="AlphaFoldDB" id="A0ABD5PJG7"/>
<feature type="domain" description="TRAP C4-dicarboxylate transport system permease DctM subunit" evidence="2">
    <location>
        <begin position="234"/>
        <end position="585"/>
    </location>
</feature>
<sequence length="911" mass="95823">MSVDTPDTDTLSDEEQEEILQEVERRRTHGGSTAVLVALVAIAFSAFQLWLAARGRTFGATLPIVGEVGPSLGLPLPIVGEIEPVQLQQLQVNAIHVTFALVLAFLLFPGTRGDGFIARRLGAIEPTVRRRFGPDSAATRVVGRLGDGVRWAFVDRELSRVTPVDAVLIVLSLLPPLYIVTEFREEIQSIPLFGIQAARPIQEVYPFLEPIVMALAAIGIPLDEISYAFLLGVLGILLVLEATRRTLGPLLMSLVAFFIVYARWGYFVPRDSVIGALAIQEATWGSIVFNLWYTVEAGVMSTPVTVSVRFIYIFILFGAFLEMSGAGKWFIDLAYSLTGTKKGGPAKASVVSSGFMGMLSGSSIANTVTTGAFTIPLMKRSGYTPEFSGAVESSASSGGQMLPPVMGAAAFLIVEFLGIPYGDVIVAATLPAIAFFFGMWIMVHFEAVRGGIGGLPRDQLPDLRARFREGWFYLVPIVLLLYYLIVARLSIGRSGWYTIVAIVALIALVAAYDEHTRVPLLGTIAAVFLAQIGAYAVAGTGLAGAIRSAVGADVATEAYSIGAAASAAAADLGTIVILVSAAFLLVRPDSDGSLLEFDDDVDESARRTASAIGRPQAADNTAYRFLSFILQSMDSGARTATTVVVAVAAAGVVPGVISVTGLGPNLAALIDTVSGGSMLVLLSLTGVASIIFGMGMPTTAMYIILIAMLETPLRDAGIAALAAHLFVLYFGLMADVTPPVAVAAFAGAGVAKAEELKTASIAFLLSLNKILVPFAFVFSPGILLLRDGEVIRPGDVADVGFFIPEVVIPVLGMFLGVYALGVTIIGYQYASVSGRERIAYSIASILLMVPEIPLLLVEAVLALAGIPSALTITLITAPLRAAGLAILVGFSTRNRRVANGADVGTAVPGDA</sequence>
<name>A0ABD5PJG7_9EURY</name>
<feature type="transmembrane region" description="Helical" evidence="1">
    <location>
        <begin position="494"/>
        <end position="512"/>
    </location>
</feature>
<feature type="transmembrane region" description="Helical" evidence="1">
    <location>
        <begin position="839"/>
        <end position="863"/>
    </location>
</feature>
<feature type="transmembrane region" description="Helical" evidence="1">
    <location>
        <begin position="558"/>
        <end position="586"/>
    </location>
</feature>
<evidence type="ECO:0000259" key="2">
    <source>
        <dbReference type="Pfam" id="PF06808"/>
    </source>
</evidence>